<dbReference type="CDD" id="cd00570">
    <property type="entry name" value="GST_N_family"/>
    <property type="match status" value="1"/>
</dbReference>
<dbReference type="SFLD" id="SFLDG00358">
    <property type="entry name" value="Main_(cytGST)"/>
    <property type="match status" value="1"/>
</dbReference>
<dbReference type="SUPFAM" id="SSF52833">
    <property type="entry name" value="Thioredoxin-like"/>
    <property type="match status" value="1"/>
</dbReference>
<dbReference type="Proteomes" id="UP000199236">
    <property type="component" value="Unassembled WGS sequence"/>
</dbReference>
<evidence type="ECO:0000313" key="4">
    <source>
        <dbReference type="EMBL" id="SFN80689.1"/>
    </source>
</evidence>
<dbReference type="SFLD" id="SFLDS00019">
    <property type="entry name" value="Glutathione_Transferase_(cytos"/>
    <property type="match status" value="1"/>
</dbReference>
<proteinExistence type="predicted"/>
<keyword evidence="5" id="KW-1185">Reference proteome</keyword>
<dbReference type="InterPro" id="IPR040079">
    <property type="entry name" value="Glutathione_S-Trfase"/>
</dbReference>
<evidence type="ECO:0000256" key="1">
    <source>
        <dbReference type="ARBA" id="ARBA00011738"/>
    </source>
</evidence>
<dbReference type="Pfam" id="PF00043">
    <property type="entry name" value="GST_C"/>
    <property type="match status" value="1"/>
</dbReference>
<gene>
    <name evidence="4" type="ORF">SAMN04488056_10277</name>
</gene>
<dbReference type="PANTHER" id="PTHR43969:SF9">
    <property type="entry name" value="GLUTATHIONE S TRANSFERASE D10, ISOFORM A-RELATED"/>
    <property type="match status" value="1"/>
</dbReference>
<dbReference type="SUPFAM" id="SSF47616">
    <property type="entry name" value="GST C-terminal domain-like"/>
    <property type="match status" value="1"/>
</dbReference>
<accession>A0A1I5C115</accession>
<feature type="domain" description="GST N-terminal" evidence="2">
    <location>
        <begin position="1"/>
        <end position="79"/>
    </location>
</feature>
<name>A0A1I5C115_9HYPH</name>
<evidence type="ECO:0000259" key="2">
    <source>
        <dbReference type="PROSITE" id="PS50404"/>
    </source>
</evidence>
<dbReference type="Pfam" id="PF13409">
    <property type="entry name" value="GST_N_2"/>
    <property type="match status" value="1"/>
</dbReference>
<dbReference type="Gene3D" id="1.20.1050.10">
    <property type="match status" value="1"/>
</dbReference>
<reference evidence="4 5" key="1">
    <citation type="submission" date="2016-10" db="EMBL/GenBank/DDBJ databases">
        <authorList>
            <person name="de Groot N.N."/>
        </authorList>
    </citation>
    <scope>NUCLEOTIDE SEQUENCE [LARGE SCALE GENOMIC DNA]</scope>
    <source>
        <strain evidence="4 5">CGMCC 1.9157</strain>
    </source>
</reference>
<dbReference type="PROSITE" id="PS50404">
    <property type="entry name" value="GST_NTER"/>
    <property type="match status" value="1"/>
</dbReference>
<dbReference type="CDD" id="cd00299">
    <property type="entry name" value="GST_C_family"/>
    <property type="match status" value="1"/>
</dbReference>
<dbReference type="InterPro" id="IPR036282">
    <property type="entry name" value="Glutathione-S-Trfase_C_sf"/>
</dbReference>
<dbReference type="InterPro" id="IPR004046">
    <property type="entry name" value="GST_C"/>
</dbReference>
<dbReference type="GO" id="GO:0006749">
    <property type="term" value="P:glutathione metabolic process"/>
    <property type="evidence" value="ECO:0007669"/>
    <property type="project" value="TreeGrafter"/>
</dbReference>
<sequence>MLLLYHTMMSVPSRFTRLILAECKANAELTEVLPWERTEEFLLVNPAGTVPVLRENDGPPVCGAMTIAEYLDETRGYALGSRRLLPDHPNHRAEVRRLVHWFLNKAVDESARFFVDEKIYKRMRRPSEGGGSPDSTLLRAARGNLKIHLNYIAYLAERRKWLAGENFSYADLAAGAMLSTIDYLGEVPWEKEPIVKDWYQRIKSRPAFRPILADSLKGIPPSSQYMDLDF</sequence>
<keyword evidence="4" id="KW-0808">Transferase</keyword>
<dbReference type="InterPro" id="IPR036249">
    <property type="entry name" value="Thioredoxin-like_sf"/>
</dbReference>
<dbReference type="InterPro" id="IPR004045">
    <property type="entry name" value="Glutathione_S-Trfase_N"/>
</dbReference>
<comment type="subunit">
    <text evidence="1">Homodimer.</text>
</comment>
<feature type="domain" description="GST C-terminal" evidence="3">
    <location>
        <begin position="88"/>
        <end position="230"/>
    </location>
</feature>
<dbReference type="GO" id="GO:0004364">
    <property type="term" value="F:glutathione transferase activity"/>
    <property type="evidence" value="ECO:0007669"/>
    <property type="project" value="TreeGrafter"/>
</dbReference>
<protein>
    <submittedName>
        <fullName evidence="4">Glutathione S-transferase</fullName>
    </submittedName>
</protein>
<dbReference type="EMBL" id="FOVR01000002">
    <property type="protein sequence ID" value="SFN80689.1"/>
    <property type="molecule type" value="Genomic_DNA"/>
</dbReference>
<dbReference type="InterPro" id="IPR010987">
    <property type="entry name" value="Glutathione-S-Trfase_C-like"/>
</dbReference>
<dbReference type="PROSITE" id="PS50405">
    <property type="entry name" value="GST_CTER"/>
    <property type="match status" value="1"/>
</dbReference>
<evidence type="ECO:0000313" key="5">
    <source>
        <dbReference type="Proteomes" id="UP000199236"/>
    </source>
</evidence>
<dbReference type="STRING" id="655353.SAMN04488056_10277"/>
<organism evidence="4 5">
    <name type="scientific">Cohaesibacter marisflavi</name>
    <dbReference type="NCBI Taxonomy" id="655353"/>
    <lineage>
        <taxon>Bacteria</taxon>
        <taxon>Pseudomonadati</taxon>
        <taxon>Pseudomonadota</taxon>
        <taxon>Alphaproteobacteria</taxon>
        <taxon>Hyphomicrobiales</taxon>
        <taxon>Cohaesibacteraceae</taxon>
    </lineage>
</organism>
<dbReference type="OrthoDB" id="9794721at2"/>
<dbReference type="RefSeq" id="WP_090069154.1">
    <property type="nucleotide sequence ID" value="NZ_FOVR01000002.1"/>
</dbReference>
<dbReference type="PANTHER" id="PTHR43969">
    <property type="entry name" value="GLUTATHIONE S TRANSFERASE D10, ISOFORM A-RELATED"/>
    <property type="match status" value="1"/>
</dbReference>
<evidence type="ECO:0000259" key="3">
    <source>
        <dbReference type="PROSITE" id="PS50405"/>
    </source>
</evidence>
<dbReference type="Gene3D" id="3.40.30.10">
    <property type="entry name" value="Glutaredoxin"/>
    <property type="match status" value="1"/>
</dbReference>
<dbReference type="AlphaFoldDB" id="A0A1I5C115"/>